<organism evidence="1 2">
    <name type="scientific">Acaulospora colombiana</name>
    <dbReference type="NCBI Taxonomy" id="27376"/>
    <lineage>
        <taxon>Eukaryota</taxon>
        <taxon>Fungi</taxon>
        <taxon>Fungi incertae sedis</taxon>
        <taxon>Mucoromycota</taxon>
        <taxon>Glomeromycotina</taxon>
        <taxon>Glomeromycetes</taxon>
        <taxon>Diversisporales</taxon>
        <taxon>Acaulosporaceae</taxon>
        <taxon>Acaulospora</taxon>
    </lineage>
</organism>
<reference evidence="1" key="1">
    <citation type="submission" date="2021-06" db="EMBL/GenBank/DDBJ databases">
        <authorList>
            <person name="Kallberg Y."/>
            <person name="Tangrot J."/>
            <person name="Rosling A."/>
        </authorList>
    </citation>
    <scope>NUCLEOTIDE SEQUENCE</scope>
    <source>
        <strain evidence="1">CL356</strain>
    </source>
</reference>
<protein>
    <submittedName>
        <fullName evidence="1">13703_t:CDS:1</fullName>
    </submittedName>
</protein>
<feature type="non-terminal residue" evidence="1">
    <location>
        <position position="1"/>
    </location>
</feature>
<evidence type="ECO:0000313" key="1">
    <source>
        <dbReference type="EMBL" id="CAG8701312.1"/>
    </source>
</evidence>
<comment type="caution">
    <text evidence="1">The sequence shown here is derived from an EMBL/GenBank/DDBJ whole genome shotgun (WGS) entry which is preliminary data.</text>
</comment>
<proteinExistence type="predicted"/>
<dbReference type="EMBL" id="CAJVPT010032403">
    <property type="protein sequence ID" value="CAG8701312.1"/>
    <property type="molecule type" value="Genomic_DNA"/>
</dbReference>
<sequence>MALQTATQEDPLTRALRPLPEETPDQRTARLEAEALAKTISTEIDEYLRKEAQKRKEQKVKLLLL</sequence>
<evidence type="ECO:0000313" key="2">
    <source>
        <dbReference type="Proteomes" id="UP000789525"/>
    </source>
</evidence>
<feature type="non-terminal residue" evidence="1">
    <location>
        <position position="65"/>
    </location>
</feature>
<accession>A0ACA9PBE0</accession>
<name>A0ACA9PBE0_9GLOM</name>
<keyword evidence="2" id="KW-1185">Reference proteome</keyword>
<gene>
    <name evidence="1" type="ORF">ACOLOM_LOCUS10256</name>
</gene>
<dbReference type="Proteomes" id="UP000789525">
    <property type="component" value="Unassembled WGS sequence"/>
</dbReference>